<sequence length="664" mass="71826">MKCLAVASIGLYQIALAATGSDWSYEDQSAWPGMCAEGKSQSPISIETAAVDQSVILEDLRINYGVIGRPTLSVSDHGIDVSTDDGAKRYDIANVREYQDDTFVLDHFHAHWGLTDESGSEHLLEGMAYPMEVHFVHYNEKYGSVGDAKGKAGGLAVLGVFFAIGDANPEVEKIHEAVKTGSDTVDSIDLYGLIPEDAGTKFFGYDGSLTTPTCDENLLWHVAKTTMTMSEDQMKMLRSAVGPDGDVIAPNYRDAQPLNGRKIYITEGLKEEVQNDDIFEVLRAVCESEDTVLKLHEFLVSSQVTKARSLASLAPGLIGAATTAIAAPEGTTNSVWKGTVASLLQAARDEAEAQLNHQALLASQQINQQQSSAPAGKAGSKASRHRRTFIRAMKSLSARLGRAEFPSSLVPPQRLLEALYLNPSAYIDFDKYFNSSSSTFEASSLAEDFDGNPVLVRKLLPSTTDEEKSRAKPIKNFSAKWSRAFIIYSVAVLVVQEAESSSAKTPDIQGESEASDSSSESDDAGYISFLDMLAFHERILWYAAEYNWSVAACVDKSVRQAIDATCRSGTRSLAQCYKSFDLWSAKASEAVGLAMNGQTAPRSTLRQSQGNSNTFVTANSSTQAAHVGKFSRQGPKRPAAPSFGQGPPSKLSFSIPSRPDNSHK</sequence>
<comment type="function">
    <text evidence="1 8">Reversible hydration of carbon dioxide.</text>
</comment>
<dbReference type="Proteomes" id="UP000541610">
    <property type="component" value="Unassembled WGS sequence"/>
</dbReference>
<feature type="domain" description="Alpha-carbonic anhydrase" evidence="10">
    <location>
        <begin position="21"/>
        <end position="267"/>
    </location>
</feature>
<keyword evidence="8" id="KW-0732">Signal</keyword>
<evidence type="ECO:0000256" key="4">
    <source>
        <dbReference type="ARBA" id="ARBA00022723"/>
    </source>
</evidence>
<evidence type="ECO:0000256" key="2">
    <source>
        <dbReference type="ARBA" id="ARBA00010718"/>
    </source>
</evidence>
<reference evidence="11 12" key="1">
    <citation type="submission" date="2020-04" db="EMBL/GenBank/DDBJ databases">
        <title>Perkinsus olseni comparative genomics.</title>
        <authorList>
            <person name="Bogema D.R."/>
        </authorList>
    </citation>
    <scope>NUCLEOTIDE SEQUENCE [LARGE SCALE GENOMIC DNA]</scope>
    <source>
        <strain evidence="11">00978-12</strain>
    </source>
</reference>
<comment type="similarity">
    <text evidence="2 8">Belongs to the alpha-carbonic anhydrase family.</text>
</comment>
<feature type="signal peptide" evidence="8">
    <location>
        <begin position="1"/>
        <end position="17"/>
    </location>
</feature>
<dbReference type="PANTHER" id="PTHR18952">
    <property type="entry name" value="CARBONIC ANHYDRASE"/>
    <property type="match status" value="1"/>
</dbReference>
<proteinExistence type="inferred from homology"/>
<evidence type="ECO:0000256" key="6">
    <source>
        <dbReference type="ARBA" id="ARBA00023239"/>
    </source>
</evidence>
<comment type="cofactor">
    <cofactor evidence="8">
        <name>Zn(2+)</name>
        <dbReference type="ChEBI" id="CHEBI:29105"/>
    </cofactor>
</comment>
<dbReference type="PROSITE" id="PS00162">
    <property type="entry name" value="ALPHA_CA_1"/>
    <property type="match status" value="1"/>
</dbReference>
<comment type="caution">
    <text evidence="11">The sequence shown here is derived from an EMBL/GenBank/DDBJ whole genome shotgun (WGS) entry which is preliminary data.</text>
</comment>
<evidence type="ECO:0000256" key="8">
    <source>
        <dbReference type="RuleBase" id="RU367011"/>
    </source>
</evidence>
<dbReference type="InterPro" id="IPR018338">
    <property type="entry name" value="Carbonic_anhydrase_a-class_CS"/>
</dbReference>
<dbReference type="GO" id="GO:0004089">
    <property type="term" value="F:carbonate dehydratase activity"/>
    <property type="evidence" value="ECO:0007669"/>
    <property type="project" value="UniProtKB-UniRule"/>
</dbReference>
<evidence type="ECO:0000259" key="10">
    <source>
        <dbReference type="PROSITE" id="PS51144"/>
    </source>
</evidence>
<evidence type="ECO:0000256" key="5">
    <source>
        <dbReference type="ARBA" id="ARBA00022833"/>
    </source>
</evidence>
<keyword evidence="5 8" id="KW-0862">Zinc</keyword>
<dbReference type="AlphaFoldDB" id="A0A7J6PJK9"/>
<dbReference type="SMART" id="SM01057">
    <property type="entry name" value="Carb_anhydrase"/>
    <property type="match status" value="1"/>
</dbReference>
<dbReference type="PANTHER" id="PTHR18952:SF265">
    <property type="entry name" value="CARBONIC ANHYDRASE"/>
    <property type="match status" value="1"/>
</dbReference>
<accession>A0A7J6PJK9</accession>
<name>A0A7J6PJK9_PEROL</name>
<gene>
    <name evidence="11" type="ORF">FOZ60_001821</name>
</gene>
<dbReference type="Gene3D" id="3.10.200.10">
    <property type="entry name" value="Alpha carbonic anhydrase"/>
    <property type="match status" value="1"/>
</dbReference>
<feature type="region of interest" description="Disordered" evidence="9">
    <location>
        <begin position="622"/>
        <end position="664"/>
    </location>
</feature>
<dbReference type="GO" id="GO:0008270">
    <property type="term" value="F:zinc ion binding"/>
    <property type="evidence" value="ECO:0007669"/>
    <property type="project" value="UniProtKB-UniRule"/>
</dbReference>
<dbReference type="EC" id="4.2.1.1" evidence="3 8"/>
<evidence type="ECO:0000256" key="1">
    <source>
        <dbReference type="ARBA" id="ARBA00002904"/>
    </source>
</evidence>
<dbReference type="Pfam" id="PF00194">
    <property type="entry name" value="Carb_anhydrase"/>
    <property type="match status" value="1"/>
</dbReference>
<dbReference type="InterPro" id="IPR023561">
    <property type="entry name" value="Carbonic_anhydrase_a-class"/>
</dbReference>
<dbReference type="CDD" id="cd00326">
    <property type="entry name" value="alpha_CA"/>
    <property type="match status" value="1"/>
</dbReference>
<dbReference type="EMBL" id="JABANP010000013">
    <property type="protein sequence ID" value="KAF4696142.1"/>
    <property type="molecule type" value="Genomic_DNA"/>
</dbReference>
<organism evidence="11 12">
    <name type="scientific">Perkinsus olseni</name>
    <name type="common">Perkinsus atlanticus</name>
    <dbReference type="NCBI Taxonomy" id="32597"/>
    <lineage>
        <taxon>Eukaryota</taxon>
        <taxon>Sar</taxon>
        <taxon>Alveolata</taxon>
        <taxon>Perkinsozoa</taxon>
        <taxon>Perkinsea</taxon>
        <taxon>Perkinsida</taxon>
        <taxon>Perkinsidae</taxon>
        <taxon>Perkinsus</taxon>
    </lineage>
</organism>
<evidence type="ECO:0000313" key="12">
    <source>
        <dbReference type="Proteomes" id="UP000541610"/>
    </source>
</evidence>
<evidence type="ECO:0000256" key="7">
    <source>
        <dbReference type="ARBA" id="ARBA00048348"/>
    </source>
</evidence>
<evidence type="ECO:0000313" key="11">
    <source>
        <dbReference type="EMBL" id="KAF4696142.1"/>
    </source>
</evidence>
<comment type="catalytic activity">
    <reaction evidence="7 8">
        <text>hydrogencarbonate + H(+) = CO2 + H2O</text>
        <dbReference type="Rhea" id="RHEA:10748"/>
        <dbReference type="ChEBI" id="CHEBI:15377"/>
        <dbReference type="ChEBI" id="CHEBI:15378"/>
        <dbReference type="ChEBI" id="CHEBI:16526"/>
        <dbReference type="ChEBI" id="CHEBI:17544"/>
        <dbReference type="EC" id="4.2.1.1"/>
    </reaction>
</comment>
<dbReference type="PROSITE" id="PS51144">
    <property type="entry name" value="ALPHA_CA_2"/>
    <property type="match status" value="1"/>
</dbReference>
<keyword evidence="4 8" id="KW-0479">Metal-binding</keyword>
<keyword evidence="6 8" id="KW-0456">Lyase</keyword>
<evidence type="ECO:0000256" key="9">
    <source>
        <dbReference type="SAM" id="MobiDB-lite"/>
    </source>
</evidence>
<evidence type="ECO:0000256" key="3">
    <source>
        <dbReference type="ARBA" id="ARBA00012925"/>
    </source>
</evidence>
<dbReference type="InterPro" id="IPR036398">
    <property type="entry name" value="CA_dom_sf"/>
</dbReference>
<feature type="chain" id="PRO_5029941886" description="Carbonic anhydrase" evidence="8">
    <location>
        <begin position="18"/>
        <end position="664"/>
    </location>
</feature>
<dbReference type="SUPFAM" id="SSF51069">
    <property type="entry name" value="Carbonic anhydrase"/>
    <property type="match status" value="1"/>
</dbReference>
<protein>
    <recommendedName>
        <fullName evidence="3 8">Carbonic anhydrase</fullName>
        <ecNumber evidence="3 8">4.2.1.1</ecNumber>
    </recommendedName>
</protein>
<dbReference type="InterPro" id="IPR001148">
    <property type="entry name" value="CA_dom"/>
</dbReference>